<dbReference type="PATRIC" id="fig|1345023.5.peg.1334"/>
<feature type="domain" description="Transcription regulator PadR N-terminal" evidence="1">
    <location>
        <begin position="22"/>
        <end position="86"/>
    </location>
</feature>
<dbReference type="PANTHER" id="PTHR33169">
    <property type="entry name" value="PADR-FAMILY TRANSCRIPTIONAL REGULATOR"/>
    <property type="match status" value="1"/>
</dbReference>
<keyword evidence="3" id="KW-1185">Reference proteome</keyword>
<dbReference type="PANTHER" id="PTHR33169:SF13">
    <property type="entry name" value="PADR-FAMILY TRANSCRIPTIONAL REGULATOR"/>
    <property type="match status" value="1"/>
</dbReference>
<evidence type="ECO:0000313" key="2">
    <source>
        <dbReference type="EMBL" id="ERG67932.1"/>
    </source>
</evidence>
<sequence>MAQSAGSIALTEAVYYILLSLQIPRHGYGIMQFVQELSHDRVQLAAGTLYGALSSLVEKGWIEAVEGASGRKKEYVITIDGQSVLEAELLRLEELVANGKQWIGANRS</sequence>
<protein>
    <recommendedName>
        <fullName evidence="1">Transcription regulator PadR N-terminal domain-containing protein</fullName>
    </recommendedName>
</protein>
<dbReference type="SUPFAM" id="SSF46785">
    <property type="entry name" value="Winged helix' DNA-binding domain"/>
    <property type="match status" value="1"/>
</dbReference>
<dbReference type="eggNOG" id="COG1695">
    <property type="taxonomic scope" value="Bacteria"/>
</dbReference>
<proteinExistence type="predicted"/>
<dbReference type="InterPro" id="IPR036390">
    <property type="entry name" value="WH_DNA-bd_sf"/>
</dbReference>
<dbReference type="InterPro" id="IPR005149">
    <property type="entry name" value="Tscrpt_reg_PadR_N"/>
</dbReference>
<name>U1LZV1_9BACL</name>
<dbReference type="Proteomes" id="UP000016464">
    <property type="component" value="Unassembled WGS sequence"/>
</dbReference>
<accession>U1LZV1</accession>
<dbReference type="Gene3D" id="1.10.10.10">
    <property type="entry name" value="Winged helix-like DNA-binding domain superfamily/Winged helix DNA-binding domain"/>
    <property type="match status" value="1"/>
</dbReference>
<dbReference type="AlphaFoldDB" id="U1LZV1"/>
<dbReference type="Pfam" id="PF03551">
    <property type="entry name" value="PadR"/>
    <property type="match status" value="1"/>
</dbReference>
<evidence type="ECO:0000313" key="3">
    <source>
        <dbReference type="Proteomes" id="UP000016464"/>
    </source>
</evidence>
<gene>
    <name evidence="2" type="ORF">M467_11620</name>
</gene>
<reference evidence="2 3" key="1">
    <citation type="journal article" date="2013" name="Genome Announc.">
        <title>Draft Genome Sequence of Exiguobacterium pavilionensis Strain RW-2, with Wide Thermal, Salinity, and pH Tolerance, Isolated from Modern Freshwater Microbialites.</title>
        <authorList>
            <person name="White R.A.III."/>
            <person name="Grassa C.J."/>
            <person name="Suttle C.A."/>
        </authorList>
    </citation>
    <scope>NUCLEOTIDE SEQUENCE [LARGE SCALE GENOMIC DNA]</scope>
    <source>
        <strain evidence="2 3">RW-2</strain>
    </source>
</reference>
<dbReference type="RefSeq" id="WP_021066498.1">
    <property type="nucleotide sequence ID" value="NZ_ATCL01000014.1"/>
</dbReference>
<organism evidence="2 3">
    <name type="scientific">Exiguobacterium chiriqhucha RW-2</name>
    <dbReference type="NCBI Taxonomy" id="1345023"/>
    <lineage>
        <taxon>Bacteria</taxon>
        <taxon>Bacillati</taxon>
        <taxon>Bacillota</taxon>
        <taxon>Bacilli</taxon>
        <taxon>Bacillales</taxon>
        <taxon>Bacillales Family XII. Incertae Sedis</taxon>
        <taxon>Exiguobacterium</taxon>
    </lineage>
</organism>
<comment type="caution">
    <text evidence="2">The sequence shown here is derived from an EMBL/GenBank/DDBJ whole genome shotgun (WGS) entry which is preliminary data.</text>
</comment>
<dbReference type="OrthoDB" id="9814826at2"/>
<evidence type="ECO:0000259" key="1">
    <source>
        <dbReference type="Pfam" id="PF03551"/>
    </source>
</evidence>
<dbReference type="InterPro" id="IPR036388">
    <property type="entry name" value="WH-like_DNA-bd_sf"/>
</dbReference>
<dbReference type="EMBL" id="ATCL01000014">
    <property type="protein sequence ID" value="ERG67932.1"/>
    <property type="molecule type" value="Genomic_DNA"/>
</dbReference>
<dbReference type="InterPro" id="IPR052509">
    <property type="entry name" value="Metal_resp_DNA-bind_regulator"/>
</dbReference>